<dbReference type="InterPro" id="IPR024134">
    <property type="entry name" value="SOD_Cu/Zn_/chaperone"/>
</dbReference>
<feature type="domain" description="Superoxide dismutase copper/zinc binding" evidence="4">
    <location>
        <begin position="54"/>
        <end position="184"/>
    </location>
</feature>
<keyword evidence="2" id="KW-0862">Zinc</keyword>
<evidence type="ECO:0000256" key="3">
    <source>
        <dbReference type="SAM" id="SignalP"/>
    </source>
</evidence>
<reference evidence="5 6" key="1">
    <citation type="submission" date="2013-04" db="EMBL/GenBank/DDBJ databases">
        <title>The Genome Sequence of Sutterella wadsworthensis HGA0223.</title>
        <authorList>
            <consortium name="The Broad Institute Genomics Platform"/>
            <person name="Earl A."/>
            <person name="Ward D."/>
            <person name="Feldgarden M."/>
            <person name="Gevers D."/>
            <person name="Schmidt T.M."/>
            <person name="Dover J."/>
            <person name="Dai D."/>
            <person name="Walker B."/>
            <person name="Young S."/>
            <person name="Zeng Q."/>
            <person name="Gargeya S."/>
            <person name="Fitzgerald M."/>
            <person name="Haas B."/>
            <person name="Abouelleil A."/>
            <person name="Allen A.W."/>
            <person name="Alvarado L."/>
            <person name="Arachchi H.M."/>
            <person name="Berlin A.M."/>
            <person name="Chapman S.B."/>
            <person name="Gainer-Dewar J."/>
            <person name="Goldberg J."/>
            <person name="Griggs A."/>
            <person name="Gujja S."/>
            <person name="Hansen M."/>
            <person name="Howarth C."/>
            <person name="Imamovic A."/>
            <person name="Ireland A."/>
            <person name="Larimer J."/>
            <person name="McCowan C."/>
            <person name="Murphy C."/>
            <person name="Pearson M."/>
            <person name="Poon T.W."/>
            <person name="Priest M."/>
            <person name="Roberts A."/>
            <person name="Saif S."/>
            <person name="Shea T."/>
            <person name="Sisk P."/>
            <person name="Sykes S."/>
            <person name="Wortman J."/>
            <person name="Nusbaum C."/>
            <person name="Birren B."/>
        </authorList>
    </citation>
    <scope>NUCLEOTIDE SEQUENCE [LARGE SCALE GENOMIC DNA]</scope>
    <source>
        <strain evidence="5 6">HGA0223</strain>
    </source>
</reference>
<feature type="chain" id="PRO_5004517886" description="Superoxide dismutase [Cu-Zn]" evidence="3">
    <location>
        <begin position="23"/>
        <end position="185"/>
    </location>
</feature>
<feature type="signal peptide" evidence="3">
    <location>
        <begin position="1"/>
        <end position="22"/>
    </location>
</feature>
<dbReference type="EC" id="1.15.1.1" evidence="2"/>
<dbReference type="InterPro" id="IPR018152">
    <property type="entry name" value="SOD_Cu/Zn_BS"/>
</dbReference>
<dbReference type="PATRIC" id="fig|1203554.3.peg.947"/>
<organism evidence="5 6">
    <name type="scientific">Sutterella wadsworthensis HGA0223</name>
    <dbReference type="NCBI Taxonomy" id="1203554"/>
    <lineage>
        <taxon>Bacteria</taxon>
        <taxon>Pseudomonadati</taxon>
        <taxon>Pseudomonadota</taxon>
        <taxon>Betaproteobacteria</taxon>
        <taxon>Burkholderiales</taxon>
        <taxon>Sutterellaceae</taxon>
        <taxon>Sutterella</taxon>
    </lineage>
</organism>
<comment type="function">
    <text evidence="2">Destroys radicals which are normally produced within the cells and which are toxic to biological systems.</text>
</comment>
<dbReference type="PANTHER" id="PTHR10003">
    <property type="entry name" value="SUPEROXIDE DISMUTASE CU-ZN -RELATED"/>
    <property type="match status" value="1"/>
</dbReference>
<proteinExistence type="inferred from homology"/>
<accession>S3BIK7</accession>
<keyword evidence="2" id="KW-0479">Metal-binding</keyword>
<dbReference type="InterPro" id="IPR036423">
    <property type="entry name" value="SOD-like_Cu/Zn_dom_sf"/>
</dbReference>
<evidence type="ECO:0000313" key="6">
    <source>
        <dbReference type="Proteomes" id="UP000014400"/>
    </source>
</evidence>
<keyword evidence="2" id="KW-0560">Oxidoreductase</keyword>
<dbReference type="Proteomes" id="UP000014400">
    <property type="component" value="Unassembled WGS sequence"/>
</dbReference>
<sequence>MKAFSMLASAMLAAAIALPAVAADQTKLYDPMAEAEKIVVPVELLSKDGAKPIGNVVIVKNAYGLAFYPQLKDLAPGLHGFHVHANPDCGLTEKGLGMKAGGHWDPDKTGNHSYPWDDKGHKGDLPSLYVNADGVANVPVLAPKLKTLDEVRSHALMIHVGGDNFHDHPAALGGGGARMACGVIK</sequence>
<comment type="cofactor">
    <cofactor evidence="2">
        <name>Zn(2+)</name>
        <dbReference type="ChEBI" id="CHEBI:29105"/>
    </cofactor>
    <text evidence="2">Binds 1 zinc ion per subunit.</text>
</comment>
<name>S3BIK7_9BURK</name>
<dbReference type="PROSITE" id="PS00087">
    <property type="entry name" value="SOD_CU_ZN_1"/>
    <property type="match status" value="1"/>
</dbReference>
<dbReference type="SUPFAM" id="SSF49329">
    <property type="entry name" value="Cu,Zn superoxide dismutase-like"/>
    <property type="match status" value="1"/>
</dbReference>
<dbReference type="InterPro" id="IPR001424">
    <property type="entry name" value="SOD_Cu_Zn_dom"/>
</dbReference>
<keyword evidence="3" id="KW-0732">Signal</keyword>
<dbReference type="AlphaFoldDB" id="S3BIK7"/>
<evidence type="ECO:0000256" key="2">
    <source>
        <dbReference type="RuleBase" id="RU000393"/>
    </source>
</evidence>
<dbReference type="RefSeq" id="WP_016474245.1">
    <property type="nucleotide sequence ID" value="NZ_KE150480.1"/>
</dbReference>
<keyword evidence="2" id="KW-0186">Copper</keyword>
<dbReference type="GO" id="GO:0004784">
    <property type="term" value="F:superoxide dismutase activity"/>
    <property type="evidence" value="ECO:0007669"/>
    <property type="project" value="UniProtKB-EC"/>
</dbReference>
<evidence type="ECO:0000259" key="4">
    <source>
        <dbReference type="Pfam" id="PF00080"/>
    </source>
</evidence>
<dbReference type="eggNOG" id="COG2032">
    <property type="taxonomic scope" value="Bacteria"/>
</dbReference>
<comment type="caution">
    <text evidence="5">The sequence shown here is derived from an EMBL/GenBank/DDBJ whole genome shotgun (WGS) entry which is preliminary data.</text>
</comment>
<comment type="similarity">
    <text evidence="1 2">Belongs to the Cu-Zn superoxide dismutase family.</text>
</comment>
<dbReference type="CDD" id="cd00305">
    <property type="entry name" value="Cu-Zn_Superoxide_Dismutase"/>
    <property type="match status" value="1"/>
</dbReference>
<dbReference type="HOGENOM" id="CLU_056632_7_1_4"/>
<keyword evidence="6" id="KW-1185">Reference proteome</keyword>
<dbReference type="Pfam" id="PF00080">
    <property type="entry name" value="Sod_Cu"/>
    <property type="match status" value="1"/>
</dbReference>
<comment type="catalytic activity">
    <reaction evidence="2">
        <text>2 superoxide + 2 H(+) = H2O2 + O2</text>
        <dbReference type="Rhea" id="RHEA:20696"/>
        <dbReference type="ChEBI" id="CHEBI:15378"/>
        <dbReference type="ChEBI" id="CHEBI:15379"/>
        <dbReference type="ChEBI" id="CHEBI:16240"/>
        <dbReference type="ChEBI" id="CHEBI:18421"/>
        <dbReference type="EC" id="1.15.1.1"/>
    </reaction>
</comment>
<evidence type="ECO:0000256" key="1">
    <source>
        <dbReference type="ARBA" id="ARBA00010457"/>
    </source>
</evidence>
<gene>
    <name evidence="5" type="ORF">HMPREF1476_00926</name>
</gene>
<dbReference type="STRING" id="1203554.HMPREF1476_00926"/>
<dbReference type="EMBL" id="ATCF01000012">
    <property type="protein sequence ID" value="EPE00197.1"/>
    <property type="molecule type" value="Genomic_DNA"/>
</dbReference>
<dbReference type="Gene3D" id="2.60.40.200">
    <property type="entry name" value="Superoxide dismutase, copper/zinc binding domain"/>
    <property type="match status" value="1"/>
</dbReference>
<comment type="cofactor">
    <cofactor evidence="2">
        <name>Cu cation</name>
        <dbReference type="ChEBI" id="CHEBI:23378"/>
    </cofactor>
    <text evidence="2">Binds 1 copper ion per subunit.</text>
</comment>
<dbReference type="GO" id="GO:0005507">
    <property type="term" value="F:copper ion binding"/>
    <property type="evidence" value="ECO:0007669"/>
    <property type="project" value="InterPro"/>
</dbReference>
<evidence type="ECO:0000313" key="5">
    <source>
        <dbReference type="EMBL" id="EPE00197.1"/>
    </source>
</evidence>
<dbReference type="GeneID" id="64061251"/>
<protein>
    <recommendedName>
        <fullName evidence="2">Superoxide dismutase [Cu-Zn]</fullName>
        <ecNumber evidence="2">1.15.1.1</ecNumber>
    </recommendedName>
</protein>
<dbReference type="PROSITE" id="PS00332">
    <property type="entry name" value="SOD_CU_ZN_2"/>
    <property type="match status" value="1"/>
</dbReference>